<evidence type="ECO:0000313" key="10">
    <source>
        <dbReference type="EMBL" id="KAF1981327.1"/>
    </source>
</evidence>
<organism evidence="10 11">
    <name type="scientific">Aulographum hederae CBS 113979</name>
    <dbReference type="NCBI Taxonomy" id="1176131"/>
    <lineage>
        <taxon>Eukaryota</taxon>
        <taxon>Fungi</taxon>
        <taxon>Dikarya</taxon>
        <taxon>Ascomycota</taxon>
        <taxon>Pezizomycotina</taxon>
        <taxon>Dothideomycetes</taxon>
        <taxon>Pleosporomycetidae</taxon>
        <taxon>Aulographales</taxon>
        <taxon>Aulographaceae</taxon>
    </lineage>
</organism>
<evidence type="ECO:0000256" key="5">
    <source>
        <dbReference type="ARBA" id="ARBA00022884"/>
    </source>
</evidence>
<evidence type="ECO:0000256" key="4">
    <source>
        <dbReference type="ARBA" id="ARBA00022835"/>
    </source>
</evidence>
<dbReference type="Proteomes" id="UP000800041">
    <property type="component" value="Unassembled WGS sequence"/>
</dbReference>
<dbReference type="GO" id="GO:0071051">
    <property type="term" value="P:poly(A)-dependent snoRNA 3'-end processing"/>
    <property type="evidence" value="ECO:0007669"/>
    <property type="project" value="TreeGrafter"/>
</dbReference>
<keyword evidence="6" id="KW-0539">Nucleus</keyword>
<protein>
    <submittedName>
        <fullName evidence="10">Uncharacterized protein</fullName>
    </submittedName>
</protein>
<dbReference type="PANTHER" id="PTHR21321">
    <property type="entry name" value="PNAS-3 RELATED"/>
    <property type="match status" value="1"/>
</dbReference>
<dbReference type="GO" id="GO:0071028">
    <property type="term" value="P:nuclear mRNA surveillance"/>
    <property type="evidence" value="ECO:0007669"/>
    <property type="project" value="UniProtKB-ARBA"/>
</dbReference>
<dbReference type="EMBL" id="ML977201">
    <property type="protein sequence ID" value="KAF1981327.1"/>
    <property type="molecule type" value="Genomic_DNA"/>
</dbReference>
<feature type="region of interest" description="Disordered" evidence="7">
    <location>
        <begin position="1"/>
        <end position="84"/>
    </location>
</feature>
<dbReference type="CDD" id="cd05789">
    <property type="entry name" value="S1_Rrp4"/>
    <property type="match status" value="1"/>
</dbReference>
<dbReference type="PANTHER" id="PTHR21321:SF4">
    <property type="entry name" value="EXOSOME COMPLEX COMPONENT RRP4"/>
    <property type="match status" value="1"/>
</dbReference>
<dbReference type="FunFam" id="2.40.50.140:FF:000038">
    <property type="entry name" value="Exosome complex component RRP4"/>
    <property type="match status" value="1"/>
</dbReference>
<dbReference type="GO" id="GO:0000177">
    <property type="term" value="C:cytoplasmic exosome (RNase complex)"/>
    <property type="evidence" value="ECO:0007669"/>
    <property type="project" value="TreeGrafter"/>
</dbReference>
<evidence type="ECO:0000256" key="2">
    <source>
        <dbReference type="ARBA" id="ARBA00009155"/>
    </source>
</evidence>
<feature type="compositionally biased region" description="Low complexity" evidence="7">
    <location>
        <begin position="16"/>
        <end position="34"/>
    </location>
</feature>
<dbReference type="GO" id="GO:0034475">
    <property type="term" value="P:U4 snRNA 3'-end processing"/>
    <property type="evidence" value="ECO:0007669"/>
    <property type="project" value="TreeGrafter"/>
</dbReference>
<dbReference type="GO" id="GO:0071038">
    <property type="term" value="P:TRAMP-dependent tRNA surveillance pathway"/>
    <property type="evidence" value="ECO:0007669"/>
    <property type="project" value="TreeGrafter"/>
</dbReference>
<dbReference type="Pfam" id="PF21266">
    <property type="entry name" value="S1_RRP4"/>
    <property type="match status" value="1"/>
</dbReference>
<gene>
    <name evidence="10" type="ORF">K402DRAFT_398606</name>
</gene>
<reference evidence="10" key="1">
    <citation type="journal article" date="2020" name="Stud. Mycol.">
        <title>101 Dothideomycetes genomes: a test case for predicting lifestyles and emergence of pathogens.</title>
        <authorList>
            <person name="Haridas S."/>
            <person name="Albert R."/>
            <person name="Binder M."/>
            <person name="Bloem J."/>
            <person name="Labutti K."/>
            <person name="Salamov A."/>
            <person name="Andreopoulos B."/>
            <person name="Baker S."/>
            <person name="Barry K."/>
            <person name="Bills G."/>
            <person name="Bluhm B."/>
            <person name="Cannon C."/>
            <person name="Castanera R."/>
            <person name="Culley D."/>
            <person name="Daum C."/>
            <person name="Ezra D."/>
            <person name="Gonzalez J."/>
            <person name="Henrissat B."/>
            <person name="Kuo A."/>
            <person name="Liang C."/>
            <person name="Lipzen A."/>
            <person name="Lutzoni F."/>
            <person name="Magnuson J."/>
            <person name="Mondo S."/>
            <person name="Nolan M."/>
            <person name="Ohm R."/>
            <person name="Pangilinan J."/>
            <person name="Park H.-J."/>
            <person name="Ramirez L."/>
            <person name="Alfaro M."/>
            <person name="Sun H."/>
            <person name="Tritt A."/>
            <person name="Yoshinaga Y."/>
            <person name="Zwiers L.-H."/>
            <person name="Turgeon B."/>
            <person name="Goodwin S."/>
            <person name="Spatafora J."/>
            <person name="Crous P."/>
            <person name="Grigoriev I."/>
        </authorList>
    </citation>
    <scope>NUCLEOTIDE SEQUENCE</scope>
    <source>
        <strain evidence="10">CBS 113979</strain>
    </source>
</reference>
<proteinExistence type="inferred from homology"/>
<dbReference type="InterPro" id="IPR048565">
    <property type="entry name" value="S1_RRP4"/>
</dbReference>
<dbReference type="GO" id="GO:0071034">
    <property type="term" value="P:CUT catabolic process"/>
    <property type="evidence" value="ECO:0007669"/>
    <property type="project" value="TreeGrafter"/>
</dbReference>
<sequence>MPISILPPAPAPAPAPLARSNPANKNEHPSSLYLSDDDDDMDIDSDRPPKKRRTTATHLVTPGETITSDPQWMRGHGTTTHPSDPSTIFSTLAGHIQKTNKLISIAPIRARYTPEIGDLVIGRVIEVQARRWKVDINASLLASLPLSSINLPGGTLRKRTAVDELNIRSFFTEGELVVAEVQQLFQDGAASLHTRSLKYGKLRNGFFLQVSGAGGGVGKKGGVVRSRRQVFTLPTRHGGGEVDVILGVDGFIWVAKHVDPMAAMEGKDVSFTRLEESVSLSIYSSQNEDIGVDTRREIARVTGVIRALVEAGERVDEEMVIKGYEGAVDQEDAGDGEVWVDLSGEKGQVIVDLATSGL</sequence>
<dbReference type="AlphaFoldDB" id="A0A6G1GKP4"/>
<keyword evidence="11" id="KW-1185">Reference proteome</keyword>
<dbReference type="GO" id="GO:0000467">
    <property type="term" value="P:exonucleolytic trimming to generate mature 3'-end of 5.8S rRNA from tricistronic rRNA transcript (SSU-rRNA, 5.8S rRNA, LSU-rRNA)"/>
    <property type="evidence" value="ECO:0007669"/>
    <property type="project" value="TreeGrafter"/>
</dbReference>
<dbReference type="SUPFAM" id="SSF50249">
    <property type="entry name" value="Nucleic acid-binding proteins"/>
    <property type="match status" value="1"/>
</dbReference>
<feature type="domain" description="Exosome complex component N-terminal" evidence="8">
    <location>
        <begin position="59"/>
        <end position="99"/>
    </location>
</feature>
<dbReference type="InterPro" id="IPR012340">
    <property type="entry name" value="NA-bd_OB-fold"/>
</dbReference>
<dbReference type="InterPro" id="IPR025721">
    <property type="entry name" value="Exosome_cplx_N_dom"/>
</dbReference>
<dbReference type="SUPFAM" id="SSF110324">
    <property type="entry name" value="Ribosomal L27 protein-like"/>
    <property type="match status" value="1"/>
</dbReference>
<evidence type="ECO:0000256" key="3">
    <source>
        <dbReference type="ARBA" id="ARBA00022552"/>
    </source>
</evidence>
<comment type="similarity">
    <text evidence="2">Belongs to the RRP4 family.</text>
</comment>
<name>A0A6G1GKP4_9PEZI</name>
<evidence type="ECO:0000256" key="6">
    <source>
        <dbReference type="ARBA" id="ARBA00023242"/>
    </source>
</evidence>
<dbReference type="InterPro" id="IPR036612">
    <property type="entry name" value="KH_dom_type_1_sf"/>
</dbReference>
<evidence type="ECO:0000256" key="7">
    <source>
        <dbReference type="SAM" id="MobiDB-lite"/>
    </source>
</evidence>
<dbReference type="Pfam" id="PF14382">
    <property type="entry name" value="ECR1_N"/>
    <property type="match status" value="1"/>
</dbReference>
<dbReference type="GO" id="GO:0071035">
    <property type="term" value="P:nuclear polyadenylation-dependent rRNA catabolic process"/>
    <property type="evidence" value="ECO:0007669"/>
    <property type="project" value="TreeGrafter"/>
</dbReference>
<dbReference type="Gene3D" id="2.40.50.140">
    <property type="entry name" value="Nucleic acid-binding proteins"/>
    <property type="match status" value="1"/>
</dbReference>
<evidence type="ECO:0000313" key="11">
    <source>
        <dbReference type="Proteomes" id="UP000800041"/>
    </source>
</evidence>
<dbReference type="Gene3D" id="2.40.50.100">
    <property type="match status" value="1"/>
</dbReference>
<evidence type="ECO:0000259" key="9">
    <source>
        <dbReference type="Pfam" id="PF21266"/>
    </source>
</evidence>
<feature type="compositionally biased region" description="Pro residues" evidence="7">
    <location>
        <begin position="1"/>
        <end position="15"/>
    </location>
</feature>
<dbReference type="GO" id="GO:0000176">
    <property type="term" value="C:nuclear exosome (RNase complex)"/>
    <property type="evidence" value="ECO:0007669"/>
    <property type="project" value="UniProtKB-ARBA"/>
</dbReference>
<accession>A0A6G1GKP4</accession>
<evidence type="ECO:0000259" key="8">
    <source>
        <dbReference type="Pfam" id="PF14382"/>
    </source>
</evidence>
<evidence type="ECO:0000256" key="1">
    <source>
        <dbReference type="ARBA" id="ARBA00004123"/>
    </source>
</evidence>
<comment type="subcellular location">
    <subcellularLocation>
        <location evidence="1">Nucleus</location>
    </subcellularLocation>
</comment>
<dbReference type="InterPro" id="IPR026699">
    <property type="entry name" value="Exosome_RNA_bind1/RRP40/RRP4"/>
</dbReference>
<feature type="domain" description="RRP4 S1" evidence="9">
    <location>
        <begin position="111"/>
        <end position="183"/>
    </location>
</feature>
<dbReference type="SUPFAM" id="SSF54791">
    <property type="entry name" value="Eukaryotic type KH-domain (KH-domain type I)"/>
    <property type="match status" value="1"/>
</dbReference>
<dbReference type="GO" id="GO:0003723">
    <property type="term" value="F:RNA binding"/>
    <property type="evidence" value="ECO:0007669"/>
    <property type="project" value="UniProtKB-KW"/>
</dbReference>
<dbReference type="OrthoDB" id="1650at2759"/>
<keyword evidence="5" id="KW-0694">RNA-binding</keyword>
<keyword evidence="3" id="KW-0698">rRNA processing</keyword>
<keyword evidence="4" id="KW-0271">Exosome</keyword>